<dbReference type="InterPro" id="IPR057230">
    <property type="entry name" value="DUF7908"/>
</dbReference>
<accession>A0ABR3ZYZ6</accession>
<organism evidence="4 5">
    <name type="scientific">Stereocaulon virgatum</name>
    <dbReference type="NCBI Taxonomy" id="373712"/>
    <lineage>
        <taxon>Eukaryota</taxon>
        <taxon>Fungi</taxon>
        <taxon>Dikarya</taxon>
        <taxon>Ascomycota</taxon>
        <taxon>Pezizomycotina</taxon>
        <taxon>Lecanoromycetes</taxon>
        <taxon>OSLEUM clade</taxon>
        <taxon>Lecanoromycetidae</taxon>
        <taxon>Lecanorales</taxon>
        <taxon>Lecanorineae</taxon>
        <taxon>Stereocaulaceae</taxon>
        <taxon>Stereocaulon</taxon>
    </lineage>
</organism>
<feature type="signal peptide" evidence="2">
    <location>
        <begin position="1"/>
        <end position="18"/>
    </location>
</feature>
<evidence type="ECO:0000256" key="2">
    <source>
        <dbReference type="SAM" id="SignalP"/>
    </source>
</evidence>
<dbReference type="Proteomes" id="UP001590950">
    <property type="component" value="Unassembled WGS sequence"/>
</dbReference>
<evidence type="ECO:0000313" key="5">
    <source>
        <dbReference type="Proteomes" id="UP001590950"/>
    </source>
</evidence>
<name>A0ABR3ZYZ6_9LECA</name>
<keyword evidence="5" id="KW-1185">Reference proteome</keyword>
<gene>
    <name evidence="4" type="ORF">N7G274_008249</name>
</gene>
<dbReference type="Pfam" id="PF25485">
    <property type="entry name" value="DUF7908"/>
    <property type="match status" value="1"/>
</dbReference>
<keyword evidence="2" id="KW-0732">Signal</keyword>
<evidence type="ECO:0000259" key="3">
    <source>
        <dbReference type="Pfam" id="PF25485"/>
    </source>
</evidence>
<sequence length="669" mass="69503">MRLRIASFLLATLSSAQAQVTVCFATYGPETTNVPAVGLDLLIQVIPAHDSLLRRQTQSLDSGYLDSTGQIQPNCQKGSIFRLASGQLFSGSEQISVRRDVPFLQFAVSSSVEALDGIFAAGTDGTLVWNNDEFDGHSARFGVDSDGILYGVFAGSIPSMWTEVALKVITTSDCLNLPRSSFGVLALASSTAFPTFPNSYANHSVPHAPTAYGASSSSLLSSSVPPTAASFDFTSSLGFPRIPIIPSSTPPSPPPSFISSFSTTKSSTIASAASSAANTKSSGSIPRSQTPSISVTSTTSSTNILKFPTPSSSATDTASSSLIPSFPTPSNPINAARSIISSNSWSGWCSDLLGYTATGLTFTFQSTVVTTDLIASPSATIVTQTKNSTSLAAKVVPSNAVIVMITPTYTTTVSDLVYDTVTTVTDIETTTFTPIYSNPSAVPSAMKLRARQPSSGFVTPGALQSYAAGQLSSACSGYVSIPTSGPFVTTTYITTVVQTLDIPGSVATVDEVSFMLATTTISSGTLTTVETYPVTVNVTATEETGTVSITDIVTSTDTIIAPTDYPNCNNLVSKVSGQNVNIIDYEPNNVTQTYGFNNAYDCCVSCQTTPLCGATFYANGTCNMIIAQTCSANTSVGYFGGFFADSTGYILANGTCGILTHVGQTGNDG</sequence>
<reference evidence="4 5" key="1">
    <citation type="submission" date="2024-09" db="EMBL/GenBank/DDBJ databases">
        <title>Rethinking Asexuality: The Enigmatic Case of Functional Sexual Genes in Lepraria (Stereocaulaceae).</title>
        <authorList>
            <person name="Doellman M."/>
            <person name="Sun Y."/>
            <person name="Barcenas-Pena A."/>
            <person name="Lumbsch H.T."/>
            <person name="Grewe F."/>
        </authorList>
    </citation>
    <scope>NUCLEOTIDE SEQUENCE [LARGE SCALE GENOMIC DNA]</scope>
    <source>
        <strain evidence="4 5">Mercado 3170</strain>
    </source>
</reference>
<dbReference type="EMBL" id="JBEFKJ010000028">
    <property type="protein sequence ID" value="KAL2038909.1"/>
    <property type="molecule type" value="Genomic_DNA"/>
</dbReference>
<evidence type="ECO:0000313" key="4">
    <source>
        <dbReference type="EMBL" id="KAL2038909.1"/>
    </source>
</evidence>
<feature type="domain" description="DUF7908" evidence="3">
    <location>
        <begin position="42"/>
        <end position="170"/>
    </location>
</feature>
<evidence type="ECO:0000256" key="1">
    <source>
        <dbReference type="SAM" id="MobiDB-lite"/>
    </source>
</evidence>
<proteinExistence type="predicted"/>
<protein>
    <recommendedName>
        <fullName evidence="3">DUF7908 domain-containing protein</fullName>
    </recommendedName>
</protein>
<feature type="region of interest" description="Disordered" evidence="1">
    <location>
        <begin position="278"/>
        <end position="297"/>
    </location>
</feature>
<comment type="caution">
    <text evidence="4">The sequence shown here is derived from an EMBL/GenBank/DDBJ whole genome shotgun (WGS) entry which is preliminary data.</text>
</comment>
<feature type="chain" id="PRO_5046974050" description="DUF7908 domain-containing protein" evidence="2">
    <location>
        <begin position="19"/>
        <end position="669"/>
    </location>
</feature>